<dbReference type="AlphaFoldDB" id="A0A4Y2LGW6"/>
<dbReference type="InterPro" id="IPR053134">
    <property type="entry name" value="RNA-dir_DNA_polymerase"/>
</dbReference>
<accession>A0A4Y2LGW6</accession>
<dbReference type="SUPFAM" id="SSF56672">
    <property type="entry name" value="DNA/RNA polymerases"/>
    <property type="match status" value="1"/>
</dbReference>
<name>A0A4Y2LGW6_ARAVE</name>
<gene>
    <name evidence="2" type="primary">pol_34</name>
    <name evidence="2" type="ORF">AVEN_30220_1</name>
</gene>
<protein>
    <submittedName>
        <fullName evidence="2">Retrovirus-related Pol polyprotein from transposon 17.6</fullName>
    </submittedName>
</protein>
<comment type="caution">
    <text evidence="2">The sequence shown here is derived from an EMBL/GenBank/DDBJ whole genome shotgun (WGS) entry which is preliminary data.</text>
</comment>
<dbReference type="PANTHER" id="PTHR24559">
    <property type="entry name" value="TRANSPOSON TY3-I GAG-POL POLYPROTEIN"/>
    <property type="match status" value="1"/>
</dbReference>
<organism evidence="2 3">
    <name type="scientific">Araneus ventricosus</name>
    <name type="common">Orbweaver spider</name>
    <name type="synonym">Epeira ventricosa</name>
    <dbReference type="NCBI Taxonomy" id="182803"/>
    <lineage>
        <taxon>Eukaryota</taxon>
        <taxon>Metazoa</taxon>
        <taxon>Ecdysozoa</taxon>
        <taxon>Arthropoda</taxon>
        <taxon>Chelicerata</taxon>
        <taxon>Arachnida</taxon>
        <taxon>Araneae</taxon>
        <taxon>Araneomorphae</taxon>
        <taxon>Entelegynae</taxon>
        <taxon>Araneoidea</taxon>
        <taxon>Araneidae</taxon>
        <taxon>Araneus</taxon>
    </lineage>
</organism>
<dbReference type="CDD" id="cd01647">
    <property type="entry name" value="RT_LTR"/>
    <property type="match status" value="1"/>
</dbReference>
<dbReference type="OrthoDB" id="94509at2759"/>
<feature type="domain" description="Reverse transcriptase" evidence="1">
    <location>
        <begin position="9"/>
        <end position="127"/>
    </location>
</feature>
<evidence type="ECO:0000313" key="2">
    <source>
        <dbReference type="EMBL" id="GBN13183.1"/>
    </source>
</evidence>
<dbReference type="Gene3D" id="3.10.10.10">
    <property type="entry name" value="HIV Type 1 Reverse Transcriptase, subunit A, domain 1"/>
    <property type="match status" value="1"/>
</dbReference>
<dbReference type="InterPro" id="IPR043502">
    <property type="entry name" value="DNA/RNA_pol_sf"/>
</dbReference>
<evidence type="ECO:0000259" key="1">
    <source>
        <dbReference type="Pfam" id="PF00078"/>
    </source>
</evidence>
<dbReference type="Gene3D" id="3.30.70.270">
    <property type="match status" value="1"/>
</dbReference>
<proteinExistence type="predicted"/>
<keyword evidence="3" id="KW-1185">Reference proteome</keyword>
<dbReference type="Proteomes" id="UP000499080">
    <property type="component" value="Unassembled WGS sequence"/>
</dbReference>
<dbReference type="InterPro" id="IPR043128">
    <property type="entry name" value="Rev_trsase/Diguanyl_cyclase"/>
</dbReference>
<sequence>MALVETPGKEPRPCLEYRNLKKITKTKFYPLPNIEERIETVSSAKYITILDLSKGYWQIPMSKNAQELSAFVYFGTYIPLRMPFGLKNAPYEFSRILAQLLEDFSVPYLDDIAVFSVMFQEHIKHLEYNRRV</sequence>
<dbReference type="Pfam" id="PF00078">
    <property type="entry name" value="RVT_1"/>
    <property type="match status" value="1"/>
</dbReference>
<dbReference type="GO" id="GO:0071897">
    <property type="term" value="P:DNA biosynthetic process"/>
    <property type="evidence" value="ECO:0007669"/>
    <property type="project" value="UniProtKB-ARBA"/>
</dbReference>
<dbReference type="InterPro" id="IPR000477">
    <property type="entry name" value="RT_dom"/>
</dbReference>
<reference evidence="2 3" key="1">
    <citation type="journal article" date="2019" name="Sci. Rep.">
        <title>Orb-weaving spider Araneus ventricosus genome elucidates the spidroin gene catalogue.</title>
        <authorList>
            <person name="Kono N."/>
            <person name="Nakamura H."/>
            <person name="Ohtoshi R."/>
            <person name="Moran D.A.P."/>
            <person name="Shinohara A."/>
            <person name="Yoshida Y."/>
            <person name="Fujiwara M."/>
            <person name="Mori M."/>
            <person name="Tomita M."/>
            <person name="Arakawa K."/>
        </authorList>
    </citation>
    <scope>NUCLEOTIDE SEQUENCE [LARGE SCALE GENOMIC DNA]</scope>
</reference>
<dbReference type="PANTHER" id="PTHR24559:SF454">
    <property type="entry name" value="RIBONUCLEASE H"/>
    <property type="match status" value="1"/>
</dbReference>
<dbReference type="EMBL" id="BGPR01005756">
    <property type="protein sequence ID" value="GBN13183.1"/>
    <property type="molecule type" value="Genomic_DNA"/>
</dbReference>
<evidence type="ECO:0000313" key="3">
    <source>
        <dbReference type="Proteomes" id="UP000499080"/>
    </source>
</evidence>